<dbReference type="InterPro" id="IPR044063">
    <property type="entry name" value="ZF_RING_GID"/>
</dbReference>
<dbReference type="CDD" id="cd16659">
    <property type="entry name" value="RING-Ubox_Emp"/>
    <property type="match status" value="1"/>
</dbReference>
<dbReference type="Proteomes" id="UP000198211">
    <property type="component" value="Unassembled WGS sequence"/>
</dbReference>
<dbReference type="InterPro" id="IPR006595">
    <property type="entry name" value="CTLH_C"/>
</dbReference>
<dbReference type="GO" id="GO:0061630">
    <property type="term" value="F:ubiquitin protein ligase activity"/>
    <property type="evidence" value="ECO:0007669"/>
    <property type="project" value="InterPro"/>
</dbReference>
<feature type="compositionally biased region" description="Acidic residues" evidence="8">
    <location>
        <begin position="286"/>
        <end position="297"/>
    </location>
</feature>
<evidence type="ECO:0008006" key="13">
    <source>
        <dbReference type="Google" id="ProtNLM"/>
    </source>
</evidence>
<feature type="coiled-coil region" evidence="7">
    <location>
        <begin position="3"/>
        <end position="34"/>
    </location>
</feature>
<feature type="region of interest" description="Disordered" evidence="8">
    <location>
        <begin position="270"/>
        <end position="302"/>
    </location>
</feature>
<comment type="subcellular location">
    <subcellularLocation>
        <location evidence="1">Cytoplasm</location>
    </subcellularLocation>
</comment>
<dbReference type="GO" id="GO:0034657">
    <property type="term" value="C:GID complex"/>
    <property type="evidence" value="ECO:0007669"/>
    <property type="project" value="TreeGrafter"/>
</dbReference>
<organism evidence="11 12">
    <name type="scientific">Phytophthora megakarya</name>
    <dbReference type="NCBI Taxonomy" id="4795"/>
    <lineage>
        <taxon>Eukaryota</taxon>
        <taxon>Sar</taxon>
        <taxon>Stramenopiles</taxon>
        <taxon>Oomycota</taxon>
        <taxon>Peronosporomycetes</taxon>
        <taxon>Peronosporales</taxon>
        <taxon>Peronosporaceae</taxon>
        <taxon>Phytophthora</taxon>
    </lineage>
</organism>
<dbReference type="InterPro" id="IPR024964">
    <property type="entry name" value="CTLH/CRA"/>
</dbReference>
<evidence type="ECO:0000256" key="5">
    <source>
        <dbReference type="ARBA" id="ARBA00022833"/>
    </source>
</evidence>
<feature type="domain" description="RING-Gid-type" evidence="10">
    <location>
        <begin position="336"/>
        <end position="414"/>
    </location>
</feature>
<dbReference type="SMART" id="SM00668">
    <property type="entry name" value="CTLH"/>
    <property type="match status" value="1"/>
</dbReference>
<evidence type="ECO:0000259" key="10">
    <source>
        <dbReference type="PROSITE" id="PS51867"/>
    </source>
</evidence>
<dbReference type="OrthoDB" id="1933455at2759"/>
<dbReference type="STRING" id="4795.A0A225X1R0"/>
<accession>A0A225X1R0</accession>
<evidence type="ECO:0000256" key="8">
    <source>
        <dbReference type="SAM" id="MobiDB-lite"/>
    </source>
</evidence>
<dbReference type="GO" id="GO:0043161">
    <property type="term" value="P:proteasome-mediated ubiquitin-dependent protein catabolic process"/>
    <property type="evidence" value="ECO:0007669"/>
    <property type="project" value="InterPro"/>
</dbReference>
<dbReference type="Pfam" id="PF10607">
    <property type="entry name" value="CTLH"/>
    <property type="match status" value="1"/>
</dbReference>
<dbReference type="PANTHER" id="PTHR12170">
    <property type="entry name" value="MACROPHAGE ERYTHROBLAST ATTACHER-RELATED"/>
    <property type="match status" value="1"/>
</dbReference>
<dbReference type="InterPro" id="IPR013144">
    <property type="entry name" value="CRA_dom"/>
</dbReference>
<protein>
    <recommendedName>
        <fullName evidence="13">Macrophage erythroblast attacher</fullName>
    </recommendedName>
</protein>
<keyword evidence="2" id="KW-0963">Cytoplasm</keyword>
<keyword evidence="4 6" id="KW-0863">Zinc-finger</keyword>
<dbReference type="GO" id="GO:0005737">
    <property type="term" value="C:cytoplasm"/>
    <property type="evidence" value="ECO:0007669"/>
    <property type="project" value="UniProtKB-SubCell"/>
</dbReference>
<dbReference type="PROSITE" id="PS50897">
    <property type="entry name" value="CTLH"/>
    <property type="match status" value="1"/>
</dbReference>
<dbReference type="AlphaFoldDB" id="A0A225X1R0"/>
<keyword evidence="7" id="KW-0175">Coiled coil</keyword>
<keyword evidence="3" id="KW-0479">Metal-binding</keyword>
<dbReference type="InterPro" id="IPR045098">
    <property type="entry name" value="Fyv10_fam"/>
</dbReference>
<gene>
    <name evidence="11" type="ORF">PHMEG_0002007</name>
</gene>
<sequence>MDVEAAIGKLTELAKRLRDLKQSAKNNVLEQQNDLQSCATRAQYLETLEDAKIGGDPSALSLQNGRERLIHDRLIADFLLRQGCLESAKIIEDAKDIGHLVDHDLYAGCQAILKDLQAHQTNSAIDWCSQNGSRLRRLQSPLEFHLRLQDFIEFVRSRKPLEAVQYARTYLTPLAMQPEKQALRDAAIGEVQIAMATLAFEAPEKCGIDAYEQVFAIDRWQVLEKMFRKTFNDAYGMHSPPSLCIAVHAGLSTLNTRACHLTRDANLKTKLAHSGSRGKRQRREGESDDDNNEDSGNESDGVWFKPSTIYIKNDDSASSGSKKRKYSRADSPVPICPACSEVGSQLCTGMPFAYHPHSRLVCRVTQSVMDEHNPPLVLPNGRVYSKRGIELLTQRSSDGMIKCVDTQDVFSPVDVKPVYIL</sequence>
<feature type="domain" description="CTLH" evidence="9">
    <location>
        <begin position="110"/>
        <end position="162"/>
    </location>
</feature>
<evidence type="ECO:0000256" key="6">
    <source>
        <dbReference type="PROSITE-ProRule" id="PRU01215"/>
    </source>
</evidence>
<dbReference type="PROSITE" id="PS51867">
    <property type="entry name" value="ZF_RING_GID"/>
    <property type="match status" value="1"/>
</dbReference>
<proteinExistence type="predicted"/>
<feature type="zinc finger region" description="RING-Gid-type" evidence="6">
    <location>
        <begin position="336"/>
        <end position="414"/>
    </location>
</feature>
<reference evidence="12" key="1">
    <citation type="submission" date="2017-03" db="EMBL/GenBank/DDBJ databases">
        <title>Phytopthora megakarya and P. palmivora, two closely related causual agents of cacao black pod achieved similar genome size and gene model numbers by different mechanisms.</title>
        <authorList>
            <person name="Ali S."/>
            <person name="Shao J."/>
            <person name="Larry D.J."/>
            <person name="Kronmiller B."/>
            <person name="Shen D."/>
            <person name="Strem M.D."/>
            <person name="Melnick R.L."/>
            <person name="Guiltinan M.J."/>
            <person name="Tyler B.M."/>
            <person name="Meinhardt L.W."/>
            <person name="Bailey B.A."/>
        </authorList>
    </citation>
    <scope>NUCLEOTIDE SEQUENCE [LARGE SCALE GENOMIC DNA]</scope>
    <source>
        <strain evidence="12">zdho120</strain>
    </source>
</reference>
<evidence type="ECO:0000259" key="9">
    <source>
        <dbReference type="PROSITE" id="PS50897"/>
    </source>
</evidence>
<dbReference type="PANTHER" id="PTHR12170:SF2">
    <property type="entry name" value="E3 UBIQUITIN-PROTEIN TRANSFERASE MAEA"/>
    <property type="match status" value="1"/>
</dbReference>
<keyword evidence="12" id="KW-1185">Reference proteome</keyword>
<evidence type="ECO:0000256" key="2">
    <source>
        <dbReference type="ARBA" id="ARBA00022490"/>
    </source>
</evidence>
<comment type="caution">
    <text evidence="11">The sequence shown here is derived from an EMBL/GenBank/DDBJ whole genome shotgun (WGS) entry which is preliminary data.</text>
</comment>
<dbReference type="EMBL" id="NBNE01000081">
    <property type="protein sequence ID" value="OWZ23169.1"/>
    <property type="molecule type" value="Genomic_DNA"/>
</dbReference>
<evidence type="ECO:0000256" key="3">
    <source>
        <dbReference type="ARBA" id="ARBA00022723"/>
    </source>
</evidence>
<keyword evidence="5" id="KW-0862">Zinc</keyword>
<dbReference type="SMART" id="SM00757">
    <property type="entry name" value="CRA"/>
    <property type="match status" value="1"/>
</dbReference>
<evidence type="ECO:0000256" key="4">
    <source>
        <dbReference type="ARBA" id="ARBA00022771"/>
    </source>
</evidence>
<evidence type="ECO:0000256" key="1">
    <source>
        <dbReference type="ARBA" id="ARBA00004496"/>
    </source>
</evidence>
<evidence type="ECO:0000313" key="12">
    <source>
        <dbReference type="Proteomes" id="UP000198211"/>
    </source>
</evidence>
<dbReference type="GO" id="GO:0005634">
    <property type="term" value="C:nucleus"/>
    <property type="evidence" value="ECO:0007669"/>
    <property type="project" value="TreeGrafter"/>
</dbReference>
<name>A0A225X1R0_9STRA</name>
<evidence type="ECO:0000256" key="7">
    <source>
        <dbReference type="SAM" id="Coils"/>
    </source>
</evidence>
<evidence type="ECO:0000313" key="11">
    <source>
        <dbReference type="EMBL" id="OWZ23169.1"/>
    </source>
</evidence>
<dbReference type="GO" id="GO:0008270">
    <property type="term" value="F:zinc ion binding"/>
    <property type="evidence" value="ECO:0007669"/>
    <property type="project" value="UniProtKB-KW"/>
</dbReference>